<organism evidence="1 2">
    <name type="scientific">Pararge aegeria aegeria</name>
    <dbReference type="NCBI Taxonomy" id="348720"/>
    <lineage>
        <taxon>Eukaryota</taxon>
        <taxon>Metazoa</taxon>
        <taxon>Ecdysozoa</taxon>
        <taxon>Arthropoda</taxon>
        <taxon>Hexapoda</taxon>
        <taxon>Insecta</taxon>
        <taxon>Pterygota</taxon>
        <taxon>Neoptera</taxon>
        <taxon>Endopterygota</taxon>
        <taxon>Lepidoptera</taxon>
        <taxon>Glossata</taxon>
        <taxon>Ditrysia</taxon>
        <taxon>Papilionoidea</taxon>
        <taxon>Nymphalidae</taxon>
        <taxon>Satyrinae</taxon>
        <taxon>Satyrini</taxon>
        <taxon>Parargina</taxon>
        <taxon>Pararge</taxon>
    </lineage>
</organism>
<name>A0A8S4QZI3_9NEOP</name>
<accession>A0A8S4QZI3</accession>
<evidence type="ECO:0000313" key="2">
    <source>
        <dbReference type="Proteomes" id="UP000838756"/>
    </source>
</evidence>
<protein>
    <submittedName>
        <fullName evidence="1">Jg3553 protein</fullName>
    </submittedName>
</protein>
<comment type="caution">
    <text evidence="1">The sequence shown here is derived from an EMBL/GenBank/DDBJ whole genome shotgun (WGS) entry which is preliminary data.</text>
</comment>
<dbReference type="AlphaFoldDB" id="A0A8S4QZI3"/>
<feature type="non-terminal residue" evidence="1">
    <location>
        <position position="1"/>
    </location>
</feature>
<evidence type="ECO:0000313" key="1">
    <source>
        <dbReference type="EMBL" id="CAH2220771.1"/>
    </source>
</evidence>
<dbReference type="Proteomes" id="UP000838756">
    <property type="component" value="Unassembled WGS sequence"/>
</dbReference>
<gene>
    <name evidence="1" type="primary">jg3553</name>
    <name evidence="1" type="ORF">PAEG_LOCUS6638</name>
</gene>
<proteinExistence type="predicted"/>
<reference evidence="1" key="1">
    <citation type="submission" date="2022-03" db="EMBL/GenBank/DDBJ databases">
        <authorList>
            <person name="Lindestad O."/>
        </authorList>
    </citation>
    <scope>NUCLEOTIDE SEQUENCE</scope>
</reference>
<dbReference type="EMBL" id="CAKXAJ010020206">
    <property type="protein sequence ID" value="CAH2220771.1"/>
    <property type="molecule type" value="Genomic_DNA"/>
</dbReference>
<sequence>ARLPAAATLTSFLHLRGAACDLDPESASQAQCHYLHNNCAPSVESAERVNKSLLKRQIRKKRFSFHDSLIV</sequence>
<keyword evidence="2" id="KW-1185">Reference proteome</keyword>